<name>A0ABQ8FF67_9FUNG</name>
<sequence>MATTSSNRRYQWRQDSQVNHIGSFKGTYTRPAWSVPVGISHKDHHHQQQQQPQSENITPTTNPAAKPRKGKQVHAIKRRTKPMHKDTGRLYSAKHSVDFTVTRSLHRTYLLGRRRYKNHVVLNSNVSYADKMSSYALYQRARRYPFVALVQKWMVQPSDGGRPTPQISGLMYAPEGSGNEVDEMIEQQHILKTNPRGLELDDDLGTSRKPVHKESDLVFNITNDASWDEFYKQTTNSKWLREHHPILDISVNQIIAPRFENPRPDLKEVFDIHSVRESVQSGHIYQHARFAAARFQLPSNDMLEAIMLATSEFYSRPEHQHMIGLFTTSTLLTFGILLQEHLRDQIPSAKGRRLTDQHMVMAPRLQDLIDAPRRCGASKSQMRDVSSIRTYNDNYYIEFTSSDFDSDSAN</sequence>
<reference evidence="2 3" key="1">
    <citation type="submission" date="2021-02" db="EMBL/GenBank/DDBJ databases">
        <title>Variation within the Batrachochytrium salamandrivorans European outbreak.</title>
        <authorList>
            <person name="Kelly M."/>
            <person name="Pasmans F."/>
            <person name="Shea T.P."/>
            <person name="Munoz J.F."/>
            <person name="Carranza S."/>
            <person name="Cuomo C.A."/>
            <person name="Martel A."/>
        </authorList>
    </citation>
    <scope>NUCLEOTIDE SEQUENCE [LARGE SCALE GENOMIC DNA]</scope>
    <source>
        <strain evidence="2 3">AMFP18/2</strain>
    </source>
</reference>
<evidence type="ECO:0000256" key="1">
    <source>
        <dbReference type="SAM" id="MobiDB-lite"/>
    </source>
</evidence>
<keyword evidence="3" id="KW-1185">Reference proteome</keyword>
<comment type="caution">
    <text evidence="2">The sequence shown here is derived from an EMBL/GenBank/DDBJ whole genome shotgun (WGS) entry which is preliminary data.</text>
</comment>
<dbReference type="EMBL" id="JAFCIX010000152">
    <property type="protein sequence ID" value="KAH6597258.1"/>
    <property type="molecule type" value="Genomic_DNA"/>
</dbReference>
<accession>A0ABQ8FF67</accession>
<feature type="compositionally biased region" description="Basic residues" evidence="1">
    <location>
        <begin position="66"/>
        <end position="76"/>
    </location>
</feature>
<feature type="compositionally biased region" description="Polar residues" evidence="1">
    <location>
        <begin position="54"/>
        <end position="63"/>
    </location>
</feature>
<feature type="region of interest" description="Disordered" evidence="1">
    <location>
        <begin position="40"/>
        <end position="76"/>
    </location>
</feature>
<organism evidence="2 3">
    <name type="scientific">Batrachochytrium salamandrivorans</name>
    <dbReference type="NCBI Taxonomy" id="1357716"/>
    <lineage>
        <taxon>Eukaryota</taxon>
        <taxon>Fungi</taxon>
        <taxon>Fungi incertae sedis</taxon>
        <taxon>Chytridiomycota</taxon>
        <taxon>Chytridiomycota incertae sedis</taxon>
        <taxon>Chytridiomycetes</taxon>
        <taxon>Rhizophydiales</taxon>
        <taxon>Rhizophydiales incertae sedis</taxon>
        <taxon>Batrachochytrium</taxon>
    </lineage>
</organism>
<evidence type="ECO:0000313" key="2">
    <source>
        <dbReference type="EMBL" id="KAH6597258.1"/>
    </source>
</evidence>
<dbReference type="Proteomes" id="UP001648503">
    <property type="component" value="Unassembled WGS sequence"/>
</dbReference>
<proteinExistence type="predicted"/>
<evidence type="ECO:0000313" key="3">
    <source>
        <dbReference type="Proteomes" id="UP001648503"/>
    </source>
</evidence>
<gene>
    <name evidence="2" type="ORF">BASA50_004609</name>
</gene>
<protein>
    <submittedName>
        <fullName evidence="2">Uncharacterized protein</fullName>
    </submittedName>
</protein>